<keyword evidence="1" id="KW-1133">Transmembrane helix</keyword>
<proteinExistence type="predicted"/>
<organism evidence="2 3">
    <name type="scientific">Yoonia vestfoldensis SKA53</name>
    <dbReference type="NCBI Taxonomy" id="314232"/>
    <lineage>
        <taxon>Bacteria</taxon>
        <taxon>Pseudomonadati</taxon>
        <taxon>Pseudomonadota</taxon>
        <taxon>Alphaproteobacteria</taxon>
        <taxon>Rhodobacterales</taxon>
        <taxon>Paracoccaceae</taxon>
        <taxon>Yoonia</taxon>
    </lineage>
</organism>
<feature type="transmembrane region" description="Helical" evidence="1">
    <location>
        <begin position="90"/>
        <end position="111"/>
    </location>
</feature>
<feature type="transmembrane region" description="Helical" evidence="1">
    <location>
        <begin position="202"/>
        <end position="222"/>
    </location>
</feature>
<dbReference type="STRING" id="314232.SKA53_15246"/>
<dbReference type="PIRSF" id="PIRSF028704">
    <property type="entry name" value="UPC028704"/>
    <property type="match status" value="1"/>
</dbReference>
<dbReference type="RefSeq" id="WP_007206988.1">
    <property type="nucleotide sequence ID" value="NZ_CH672414.1"/>
</dbReference>
<evidence type="ECO:0000313" key="3">
    <source>
        <dbReference type="Proteomes" id="UP000004507"/>
    </source>
</evidence>
<dbReference type="PANTHER" id="PTHR38592">
    <property type="entry name" value="BLL4819 PROTEIN"/>
    <property type="match status" value="1"/>
</dbReference>
<keyword evidence="1" id="KW-0472">Membrane</keyword>
<feature type="transmembrane region" description="Helical" evidence="1">
    <location>
        <begin position="50"/>
        <end position="70"/>
    </location>
</feature>
<dbReference type="eggNOG" id="COG4645">
    <property type="taxonomic scope" value="Bacteria"/>
</dbReference>
<evidence type="ECO:0000256" key="1">
    <source>
        <dbReference type="SAM" id="Phobius"/>
    </source>
</evidence>
<feature type="transmembrane region" description="Helical" evidence="1">
    <location>
        <begin position="172"/>
        <end position="190"/>
    </location>
</feature>
<name>A3V5J7_9RHOB</name>
<keyword evidence="3" id="KW-1185">Reference proteome</keyword>
<evidence type="ECO:0000313" key="2">
    <source>
        <dbReference type="EMBL" id="EAQ06915.1"/>
    </source>
</evidence>
<sequence length="380" mass="41546">MSDMIGSRATADRDPRLDVFRGLALVMIFINHAPRNWLENLTNRNFGFSDAAEGFVLMSGIAAGIAYSGYFRRADPLTGIARVLRRVWTIYQVHILITVVALAIAAAAALWFGAPDMMRKHGIWVLVKDPLGFLIGVPLLGHQLGYVNILPLYLVLLLLVPPVIWGALRWPLVVLGLSIAVWLAAGLLRVNFPNYPQQGGWFLNPLSWQLLFVIGLLTGIAHKAAERFVPVLPWLQWLTGGFLLLSLVWMQWPDFASFMRGGLKAAQDAGAPWVMTSFSKTYLSAPRLLHILALAYFLSSFAAVRRACHLGVTAPLALLGRQALPVFALGTVLAFAIQAVKTVTGQDVVLDTLMIAGGVLAQLGLAAAKQYWPKPRAVLP</sequence>
<dbReference type="EMBL" id="AAMS01000004">
    <property type="protein sequence ID" value="EAQ06915.1"/>
    <property type="molecule type" value="Genomic_DNA"/>
</dbReference>
<dbReference type="PANTHER" id="PTHR38592:SF3">
    <property type="entry name" value="BLL4819 PROTEIN"/>
    <property type="match status" value="1"/>
</dbReference>
<feature type="transmembrane region" description="Helical" evidence="1">
    <location>
        <begin position="234"/>
        <end position="252"/>
    </location>
</feature>
<dbReference type="InterPro" id="IPR014550">
    <property type="entry name" value="UCP028704_OpgC"/>
</dbReference>
<feature type="transmembrane region" description="Helical" evidence="1">
    <location>
        <begin position="146"/>
        <end position="165"/>
    </location>
</feature>
<dbReference type="OrthoDB" id="9775975at2"/>
<dbReference type="HOGENOM" id="CLU_041000_2_0_5"/>
<gene>
    <name evidence="2" type="ORF">SKA53_15246</name>
</gene>
<feature type="transmembrane region" description="Helical" evidence="1">
    <location>
        <begin position="316"/>
        <end position="337"/>
    </location>
</feature>
<feature type="transmembrane region" description="Helical" evidence="1">
    <location>
        <begin position="20"/>
        <end position="38"/>
    </location>
</feature>
<feature type="transmembrane region" description="Helical" evidence="1">
    <location>
        <begin position="349"/>
        <end position="368"/>
    </location>
</feature>
<comment type="caution">
    <text evidence="2">The sequence shown here is derived from an EMBL/GenBank/DDBJ whole genome shotgun (WGS) entry which is preliminary data.</text>
</comment>
<keyword evidence="1" id="KW-0812">Transmembrane</keyword>
<dbReference type="Pfam" id="PF10129">
    <property type="entry name" value="OpgC_C"/>
    <property type="match status" value="1"/>
</dbReference>
<dbReference type="Proteomes" id="UP000004507">
    <property type="component" value="Unassembled WGS sequence"/>
</dbReference>
<feature type="transmembrane region" description="Helical" evidence="1">
    <location>
        <begin position="287"/>
        <end position="304"/>
    </location>
</feature>
<reference evidence="2 3" key="1">
    <citation type="submission" date="2006-01" db="EMBL/GenBank/DDBJ databases">
        <authorList>
            <person name="Hagstrom A."/>
            <person name="Ferriera S."/>
            <person name="Johnson J."/>
            <person name="Kravitz S."/>
            <person name="Halpern A."/>
            <person name="Remington K."/>
            <person name="Beeson K."/>
            <person name="Tran B."/>
            <person name="Rogers Y.-H."/>
            <person name="Friedman R."/>
            <person name="Venter J.C."/>
        </authorList>
    </citation>
    <scope>NUCLEOTIDE SEQUENCE [LARGE SCALE GENOMIC DNA]</scope>
    <source>
        <strain evidence="2 3">SKA53</strain>
    </source>
</reference>
<dbReference type="AlphaFoldDB" id="A3V5J7"/>
<accession>A3V5J7</accession>
<protein>
    <submittedName>
        <fullName evidence="2">OpgC protein</fullName>
    </submittedName>
</protein>